<dbReference type="Gene3D" id="3.40.1580.10">
    <property type="entry name" value="SMI1/KNR4-like"/>
    <property type="match status" value="1"/>
</dbReference>
<comment type="caution">
    <text evidence="1">The sequence shown here is derived from an EMBL/GenBank/DDBJ whole genome shotgun (WGS) entry which is preliminary data.</text>
</comment>
<dbReference type="SUPFAM" id="SSF160631">
    <property type="entry name" value="SMI1/KNR4-like"/>
    <property type="match status" value="1"/>
</dbReference>
<gene>
    <name evidence="1" type="ORF">JO379_000491</name>
</gene>
<proteinExistence type="predicted"/>
<accession>A0ABS4XXN6</accession>
<evidence type="ECO:0008006" key="3">
    <source>
        <dbReference type="Google" id="ProtNLM"/>
    </source>
</evidence>
<dbReference type="Pfam" id="PF14568">
    <property type="entry name" value="SUKH_6"/>
    <property type="match status" value="1"/>
</dbReference>
<evidence type="ECO:0000313" key="1">
    <source>
        <dbReference type="EMBL" id="MBP2401022.1"/>
    </source>
</evidence>
<organism evidence="1 2">
    <name type="scientific">Streptomyces syringium</name>
    <dbReference type="NCBI Taxonomy" id="76729"/>
    <lineage>
        <taxon>Bacteria</taxon>
        <taxon>Bacillati</taxon>
        <taxon>Actinomycetota</taxon>
        <taxon>Actinomycetes</taxon>
        <taxon>Kitasatosporales</taxon>
        <taxon>Streptomycetaceae</taxon>
        <taxon>Streptomyces</taxon>
    </lineage>
</organism>
<sequence length="292" mass="31983">MSFSSPLLTDLVRRVPPPARPTGGQGDWAAVEASLGTRLPSDFKALVATYGRGEFCDVIGLCTPFGEDNPVRLTADLLEDYGSSREMFPERYPYPLFPEPGGLIAWGLTDAGHHLCWLTVGEPDSWPVVVWSRDDDHEEYDCCATDFIEGWVSGRIVSEVMPDDEGLAPWFDAAREEVHVYVPLSEGPLPYPERLRILREALAPTVDRGSFHSAYGDSRQDHFATVETGWRLTYETAYGHQIRVAFPPGDSERARRAVLGAVAAMGCEVLGANTVHGVAAWGPTPSHPGTRG</sequence>
<keyword evidence="2" id="KW-1185">Reference proteome</keyword>
<dbReference type="InterPro" id="IPR037883">
    <property type="entry name" value="Knr4/Smi1-like_sf"/>
</dbReference>
<dbReference type="Proteomes" id="UP001519291">
    <property type="component" value="Unassembled WGS sequence"/>
</dbReference>
<evidence type="ECO:0000313" key="2">
    <source>
        <dbReference type="Proteomes" id="UP001519291"/>
    </source>
</evidence>
<dbReference type="GeneID" id="91567372"/>
<dbReference type="EMBL" id="JAGIOH010000001">
    <property type="protein sequence ID" value="MBP2401022.1"/>
    <property type="molecule type" value="Genomic_DNA"/>
</dbReference>
<protein>
    <recommendedName>
        <fullName evidence="3">SMI1-KNR4 cell-wall</fullName>
    </recommendedName>
</protein>
<dbReference type="RefSeq" id="WP_209513549.1">
    <property type="nucleotide sequence ID" value="NZ_JAGIOH010000001.1"/>
</dbReference>
<name>A0ABS4XXN6_9ACTN</name>
<reference evidence="1 2" key="1">
    <citation type="submission" date="2021-03" db="EMBL/GenBank/DDBJ databases">
        <title>Sequencing the genomes of 1000 actinobacteria strains.</title>
        <authorList>
            <person name="Klenk H.-P."/>
        </authorList>
    </citation>
    <scope>NUCLEOTIDE SEQUENCE [LARGE SCALE GENOMIC DNA]</scope>
    <source>
        <strain evidence="1 2">DSM 41480</strain>
    </source>
</reference>